<dbReference type="PANTHER" id="PTHR42760:SF121">
    <property type="entry name" value="3-OXOACYL-(ACYL-CARRIER-PROTEIN) REDUCTASE"/>
    <property type="match status" value="1"/>
</dbReference>
<evidence type="ECO:0000256" key="2">
    <source>
        <dbReference type="RuleBase" id="RU000363"/>
    </source>
</evidence>
<evidence type="ECO:0000313" key="4">
    <source>
        <dbReference type="Proteomes" id="UP000218811"/>
    </source>
</evidence>
<dbReference type="Pfam" id="PF00106">
    <property type="entry name" value="adh_short"/>
    <property type="match status" value="1"/>
</dbReference>
<dbReference type="GO" id="GO:0006633">
    <property type="term" value="P:fatty acid biosynthetic process"/>
    <property type="evidence" value="ECO:0007669"/>
    <property type="project" value="TreeGrafter"/>
</dbReference>
<dbReference type="PRINTS" id="PR00081">
    <property type="entry name" value="GDHRDH"/>
</dbReference>
<dbReference type="PANTHER" id="PTHR42760">
    <property type="entry name" value="SHORT-CHAIN DEHYDROGENASES/REDUCTASES FAMILY MEMBER"/>
    <property type="match status" value="1"/>
</dbReference>
<dbReference type="STRING" id="742152.A0A2H3JTF4"/>
<organism evidence="3 4">
    <name type="scientific">Wolfiporia cocos (strain MD-104)</name>
    <name type="common">Brown rot fungus</name>
    <dbReference type="NCBI Taxonomy" id="742152"/>
    <lineage>
        <taxon>Eukaryota</taxon>
        <taxon>Fungi</taxon>
        <taxon>Dikarya</taxon>
        <taxon>Basidiomycota</taxon>
        <taxon>Agaricomycotina</taxon>
        <taxon>Agaricomycetes</taxon>
        <taxon>Polyporales</taxon>
        <taxon>Phaeolaceae</taxon>
        <taxon>Wolfiporia</taxon>
    </lineage>
</organism>
<gene>
    <name evidence="3" type="ORF">WOLCODRAFT_78317</name>
</gene>
<dbReference type="GO" id="GO:0016616">
    <property type="term" value="F:oxidoreductase activity, acting on the CH-OH group of donors, NAD or NADP as acceptor"/>
    <property type="evidence" value="ECO:0007669"/>
    <property type="project" value="TreeGrafter"/>
</dbReference>
<comment type="similarity">
    <text evidence="1 2">Belongs to the short-chain dehydrogenases/reductases (SDR) family.</text>
</comment>
<sequence>MSALSNLRRTAIVTGAAKGIGRAIAFRLADDGLQVAVNDKRSERAPLLEMVAEIESKGGQAMAMTADVSIEEEVRAMTAEVARQLGGLDVMVANAGVAGPLTPLVDCPVQGWEEIMAVNLRGVMLSYKHAAIQMIKQGRGGRIIGASSILGKQGRISAAPYSTTNFAVRGLTHSTARELARYNITVNAYAPGIILTTLATSVHDLHNGGPGSTIKKTFGLPLNTPNAEPEVVASLVSYLAKPEAHFITGNSAEWLVAAYILSSELCQVK</sequence>
<dbReference type="EMBL" id="KB468168">
    <property type="protein sequence ID" value="PCH44835.1"/>
    <property type="molecule type" value="Genomic_DNA"/>
</dbReference>
<name>A0A2H3JTF4_WOLCO</name>
<dbReference type="GO" id="GO:0048038">
    <property type="term" value="F:quinone binding"/>
    <property type="evidence" value="ECO:0007669"/>
    <property type="project" value="TreeGrafter"/>
</dbReference>
<dbReference type="InterPro" id="IPR002347">
    <property type="entry name" value="SDR_fam"/>
</dbReference>
<accession>A0A2H3JTF4</accession>
<evidence type="ECO:0000313" key="3">
    <source>
        <dbReference type="EMBL" id="PCH44835.1"/>
    </source>
</evidence>
<dbReference type="OrthoDB" id="498125at2759"/>
<proteinExistence type="inferred from homology"/>
<dbReference type="PRINTS" id="PR00080">
    <property type="entry name" value="SDRFAMILY"/>
</dbReference>
<dbReference type="Proteomes" id="UP000218811">
    <property type="component" value="Unassembled WGS sequence"/>
</dbReference>
<dbReference type="SUPFAM" id="SSF51735">
    <property type="entry name" value="NAD(P)-binding Rossmann-fold domains"/>
    <property type="match status" value="1"/>
</dbReference>
<keyword evidence="4" id="KW-1185">Reference proteome</keyword>
<dbReference type="FunFam" id="3.40.50.720:FF:000084">
    <property type="entry name" value="Short-chain dehydrogenase reductase"/>
    <property type="match status" value="1"/>
</dbReference>
<dbReference type="AlphaFoldDB" id="A0A2H3JTF4"/>
<dbReference type="OMA" id="YWAVRSA"/>
<dbReference type="Gene3D" id="3.40.50.720">
    <property type="entry name" value="NAD(P)-binding Rossmann-like Domain"/>
    <property type="match status" value="1"/>
</dbReference>
<protein>
    <submittedName>
        <fullName evidence="3">NAD(P)-binding protein</fullName>
    </submittedName>
</protein>
<evidence type="ECO:0000256" key="1">
    <source>
        <dbReference type="ARBA" id="ARBA00006484"/>
    </source>
</evidence>
<reference evidence="3 4" key="1">
    <citation type="journal article" date="2012" name="Science">
        <title>The Paleozoic origin of enzymatic lignin decomposition reconstructed from 31 fungal genomes.</title>
        <authorList>
            <person name="Floudas D."/>
            <person name="Binder M."/>
            <person name="Riley R."/>
            <person name="Barry K."/>
            <person name="Blanchette R.A."/>
            <person name="Henrissat B."/>
            <person name="Martinez A.T."/>
            <person name="Otillar R."/>
            <person name="Spatafora J.W."/>
            <person name="Yadav J.S."/>
            <person name="Aerts A."/>
            <person name="Benoit I."/>
            <person name="Boyd A."/>
            <person name="Carlson A."/>
            <person name="Copeland A."/>
            <person name="Coutinho P.M."/>
            <person name="de Vries R.P."/>
            <person name="Ferreira P."/>
            <person name="Findley K."/>
            <person name="Foster B."/>
            <person name="Gaskell J."/>
            <person name="Glotzer D."/>
            <person name="Gorecki P."/>
            <person name="Heitman J."/>
            <person name="Hesse C."/>
            <person name="Hori C."/>
            <person name="Igarashi K."/>
            <person name="Jurgens J.A."/>
            <person name="Kallen N."/>
            <person name="Kersten P."/>
            <person name="Kohler A."/>
            <person name="Kuees U."/>
            <person name="Kumar T.K.A."/>
            <person name="Kuo A."/>
            <person name="LaButti K."/>
            <person name="Larrondo L.F."/>
            <person name="Lindquist E."/>
            <person name="Ling A."/>
            <person name="Lombard V."/>
            <person name="Lucas S."/>
            <person name="Lundell T."/>
            <person name="Martin R."/>
            <person name="McLaughlin D.J."/>
            <person name="Morgenstern I."/>
            <person name="Morin E."/>
            <person name="Murat C."/>
            <person name="Nagy L.G."/>
            <person name="Nolan M."/>
            <person name="Ohm R.A."/>
            <person name="Patyshakuliyeva A."/>
            <person name="Rokas A."/>
            <person name="Ruiz-Duenas F.J."/>
            <person name="Sabat G."/>
            <person name="Salamov A."/>
            <person name="Samejima M."/>
            <person name="Schmutz J."/>
            <person name="Slot J.C."/>
            <person name="St John F."/>
            <person name="Stenlid J."/>
            <person name="Sun H."/>
            <person name="Sun S."/>
            <person name="Syed K."/>
            <person name="Tsang A."/>
            <person name="Wiebenga A."/>
            <person name="Young D."/>
            <person name="Pisabarro A."/>
            <person name="Eastwood D.C."/>
            <person name="Martin F."/>
            <person name="Cullen D."/>
            <person name="Grigoriev I.V."/>
            <person name="Hibbett D.S."/>
        </authorList>
    </citation>
    <scope>NUCLEOTIDE SEQUENCE [LARGE SCALE GENOMIC DNA]</scope>
    <source>
        <strain evidence="3 4">MD-104</strain>
    </source>
</reference>
<dbReference type="InterPro" id="IPR036291">
    <property type="entry name" value="NAD(P)-bd_dom_sf"/>
</dbReference>